<evidence type="ECO:0000313" key="2">
    <source>
        <dbReference type="EMBL" id="TDO98114.1"/>
    </source>
</evidence>
<reference evidence="2 3" key="1">
    <citation type="submission" date="2019-03" db="EMBL/GenBank/DDBJ databases">
        <title>Genomic Encyclopedia of Type Strains, Phase III (KMG-III): the genomes of soil and plant-associated and newly described type strains.</title>
        <authorList>
            <person name="Whitman W."/>
        </authorList>
    </citation>
    <scope>NUCLEOTIDE SEQUENCE [LARGE SCALE GENOMIC DNA]</scope>
    <source>
        <strain evidence="2 3">CECT 7378</strain>
    </source>
</reference>
<dbReference type="GO" id="GO:0016787">
    <property type="term" value="F:hydrolase activity"/>
    <property type="evidence" value="ECO:0007669"/>
    <property type="project" value="UniProtKB-KW"/>
</dbReference>
<evidence type="ECO:0000313" key="3">
    <source>
        <dbReference type="Proteomes" id="UP000294656"/>
    </source>
</evidence>
<dbReference type="InterPro" id="IPR029058">
    <property type="entry name" value="AB_hydrolase_fold"/>
</dbReference>
<dbReference type="OrthoDB" id="9801217at2"/>
<dbReference type="PANTHER" id="PTHR11614">
    <property type="entry name" value="PHOSPHOLIPASE-RELATED"/>
    <property type="match status" value="1"/>
</dbReference>
<evidence type="ECO:0000259" key="1">
    <source>
        <dbReference type="Pfam" id="PF12146"/>
    </source>
</evidence>
<sequence>MIYEPNAAIAMHSLRVEHSEEKTDHLGYPFTYRTLFVNLDNIYFESTLVRSQSQPTGERRRAVLYLHGYTDYFFQSSLATSWNSKDWAFYALDLQGYGRSIRPDQSENISQSLSVYHYDLLAALTTIKNDGYEECVILAHSTGGLVASRFLQWIDSLKQDDIEAQADSKRLISLPKISGLILNSPFLAMPFSPKRNKVITPIIEFLTHSLPFISTHNNKVNTYSKTLHKRHDGEWDYRLDWKPDIGSPLSFSWLNTVIRSQKALALNGQISTPVLMCHSDKTTRSKKSAIELSRGDGVLDIESMLAAANRVYQNIETTEIAGGYHDLYLSPKPIRDKYIDCISRWLDQLP</sequence>
<organism evidence="2 3">
    <name type="scientific">Marinomonas balearica</name>
    <dbReference type="NCBI Taxonomy" id="491947"/>
    <lineage>
        <taxon>Bacteria</taxon>
        <taxon>Pseudomonadati</taxon>
        <taxon>Pseudomonadota</taxon>
        <taxon>Gammaproteobacteria</taxon>
        <taxon>Oceanospirillales</taxon>
        <taxon>Oceanospirillaceae</taxon>
        <taxon>Marinomonas</taxon>
    </lineage>
</organism>
<dbReference type="Pfam" id="PF12146">
    <property type="entry name" value="Hydrolase_4"/>
    <property type="match status" value="1"/>
</dbReference>
<comment type="caution">
    <text evidence="2">The sequence shown here is derived from an EMBL/GenBank/DDBJ whole genome shotgun (WGS) entry which is preliminary data.</text>
</comment>
<dbReference type="EMBL" id="SNXC01000011">
    <property type="protein sequence ID" value="TDO98114.1"/>
    <property type="molecule type" value="Genomic_DNA"/>
</dbReference>
<gene>
    <name evidence="2" type="ORF">DFP79_1747</name>
</gene>
<name>A0A4R6M9M2_9GAMM</name>
<proteinExistence type="predicted"/>
<dbReference type="SUPFAM" id="SSF53474">
    <property type="entry name" value="alpha/beta-Hydrolases"/>
    <property type="match status" value="1"/>
</dbReference>
<dbReference type="InterPro" id="IPR051044">
    <property type="entry name" value="MAG_DAG_Lipase"/>
</dbReference>
<dbReference type="RefSeq" id="WP_133503548.1">
    <property type="nucleotide sequence ID" value="NZ_SNXC01000011.1"/>
</dbReference>
<feature type="domain" description="Serine aminopeptidase S33" evidence="1">
    <location>
        <begin position="58"/>
        <end position="327"/>
    </location>
</feature>
<keyword evidence="3" id="KW-1185">Reference proteome</keyword>
<keyword evidence="2" id="KW-0378">Hydrolase</keyword>
<protein>
    <submittedName>
        <fullName evidence="2">Alpha-beta hydrolase superfamily lysophospholipase</fullName>
    </submittedName>
</protein>
<dbReference type="Gene3D" id="3.40.50.1820">
    <property type="entry name" value="alpha/beta hydrolase"/>
    <property type="match status" value="1"/>
</dbReference>
<accession>A0A4R6M9M2</accession>
<dbReference type="Proteomes" id="UP000294656">
    <property type="component" value="Unassembled WGS sequence"/>
</dbReference>
<dbReference type="AlphaFoldDB" id="A0A4R6M9M2"/>
<dbReference type="InterPro" id="IPR022742">
    <property type="entry name" value="Hydrolase_4"/>
</dbReference>